<dbReference type="EMBL" id="JAPQKS010000005">
    <property type="protein sequence ID" value="KAJ5226382.1"/>
    <property type="molecule type" value="Genomic_DNA"/>
</dbReference>
<dbReference type="Gene3D" id="3.40.47.10">
    <property type="match status" value="2"/>
</dbReference>
<dbReference type="GO" id="GO:0010142">
    <property type="term" value="P:farnesyl diphosphate biosynthetic process, mevalonate pathway"/>
    <property type="evidence" value="ECO:0007669"/>
    <property type="project" value="InterPro"/>
</dbReference>
<dbReference type="AlphaFoldDB" id="A0A9W9TKM8"/>
<keyword evidence="2" id="KW-0808">Transferase</keyword>
<evidence type="ECO:0000259" key="4">
    <source>
        <dbReference type="Pfam" id="PF08540"/>
    </source>
</evidence>
<name>A0A9W9TKM8_9EURO</name>
<reference evidence="5" key="2">
    <citation type="journal article" date="2023" name="IMA Fungus">
        <title>Comparative genomic study of the Penicillium genus elucidates a diverse pangenome and 15 lateral gene transfer events.</title>
        <authorList>
            <person name="Petersen C."/>
            <person name="Sorensen T."/>
            <person name="Nielsen M.R."/>
            <person name="Sondergaard T.E."/>
            <person name="Sorensen J.L."/>
            <person name="Fitzpatrick D.A."/>
            <person name="Frisvad J.C."/>
            <person name="Nielsen K.L."/>
        </authorList>
    </citation>
    <scope>NUCLEOTIDE SEQUENCE</scope>
    <source>
        <strain evidence="5">IBT 19713</strain>
    </source>
</reference>
<dbReference type="Pfam" id="PF08540">
    <property type="entry name" value="HMG_CoA_synt_C"/>
    <property type="match status" value="2"/>
</dbReference>
<dbReference type="RefSeq" id="XP_058329793.1">
    <property type="nucleotide sequence ID" value="XM_058476903.1"/>
</dbReference>
<dbReference type="PANTHER" id="PTHR43323:SF2">
    <property type="entry name" value="HYDROXYMETHYLGLUTARYL-COA SYNTHASE"/>
    <property type="match status" value="1"/>
</dbReference>
<dbReference type="GO" id="GO:0006084">
    <property type="term" value="P:acetyl-CoA metabolic process"/>
    <property type="evidence" value="ECO:0007669"/>
    <property type="project" value="InterPro"/>
</dbReference>
<accession>A0A9W9TKM8</accession>
<evidence type="ECO:0000256" key="1">
    <source>
        <dbReference type="ARBA" id="ARBA00007061"/>
    </source>
</evidence>
<sequence length="340" mass="38213">MAPRNVGIKAIEYTSQAEYYGSQAELEEFLHAYTGNSTIGLGQTAISFCDDRKANYQWVSSQMSIRSYSAVSSYSGTDVLLSAGRVAMLIGPHTPLVGEPLQASCIAHTYDFYKPDLKREHPVVDGHYSSRCYLQALGATNDTQAKIRNRRTSEGDEDGPLSTKLPVDEFDFFVFHVPHCKLIAKAYGRLHDNDFLAVPENPLFSPRNNFSIIRREPYEASFDYEALERLFTEFSPARYRAVIFSVPGLGHSASGAHSRKSVSVQFYEVRGLRTSFLVIVRRRDMHGLGAKMASMCRVREGANQQTNYTPVDNIETLAKGTYYLTGVNAMFRRAYAVRQY</sequence>
<dbReference type="GeneID" id="83204206"/>
<proteinExistence type="inferred from homology"/>
<dbReference type="InterPro" id="IPR013746">
    <property type="entry name" value="HMG_CoA_synt_C_dom"/>
</dbReference>
<dbReference type="InterPro" id="IPR013528">
    <property type="entry name" value="HMG_CoA_synth_N"/>
</dbReference>
<keyword evidence="6" id="KW-1185">Reference proteome</keyword>
<feature type="domain" description="Hydroxymethylglutaryl-coenzyme A synthase C-terminal" evidence="4">
    <location>
        <begin position="295"/>
        <end position="338"/>
    </location>
</feature>
<feature type="domain" description="Hydroxymethylglutaryl-coenzyme A synthase C-terminal" evidence="4">
    <location>
        <begin position="100"/>
        <end position="235"/>
    </location>
</feature>
<evidence type="ECO:0000256" key="2">
    <source>
        <dbReference type="ARBA" id="ARBA00022679"/>
    </source>
</evidence>
<protein>
    <submittedName>
        <fullName evidence="5">Hydroxymethylglutaryl-CoA synthase</fullName>
    </submittedName>
</protein>
<feature type="domain" description="Hydroxymethylglutaryl-coenzyme A synthase N-terminal" evidence="3">
    <location>
        <begin position="3"/>
        <end position="55"/>
    </location>
</feature>
<dbReference type="OrthoDB" id="1269963at2759"/>
<dbReference type="PANTHER" id="PTHR43323">
    <property type="entry name" value="3-HYDROXY-3-METHYLGLUTARYL COENZYME A SYNTHASE"/>
    <property type="match status" value="1"/>
</dbReference>
<organism evidence="5 6">
    <name type="scientific">Penicillium chermesinum</name>
    <dbReference type="NCBI Taxonomy" id="63820"/>
    <lineage>
        <taxon>Eukaryota</taxon>
        <taxon>Fungi</taxon>
        <taxon>Dikarya</taxon>
        <taxon>Ascomycota</taxon>
        <taxon>Pezizomycotina</taxon>
        <taxon>Eurotiomycetes</taxon>
        <taxon>Eurotiomycetidae</taxon>
        <taxon>Eurotiales</taxon>
        <taxon>Aspergillaceae</taxon>
        <taxon>Penicillium</taxon>
    </lineage>
</organism>
<dbReference type="GO" id="GO:0004421">
    <property type="term" value="F:hydroxymethylglutaryl-CoA synthase activity"/>
    <property type="evidence" value="ECO:0007669"/>
    <property type="project" value="InterPro"/>
</dbReference>
<evidence type="ECO:0000259" key="3">
    <source>
        <dbReference type="Pfam" id="PF01154"/>
    </source>
</evidence>
<reference evidence="5" key="1">
    <citation type="submission" date="2022-11" db="EMBL/GenBank/DDBJ databases">
        <authorList>
            <person name="Petersen C."/>
        </authorList>
    </citation>
    <scope>NUCLEOTIDE SEQUENCE</scope>
    <source>
        <strain evidence="5">IBT 19713</strain>
    </source>
</reference>
<comment type="caution">
    <text evidence="5">The sequence shown here is derived from an EMBL/GenBank/DDBJ whole genome shotgun (WGS) entry which is preliminary data.</text>
</comment>
<gene>
    <name evidence="5" type="ORF">N7468_007607</name>
</gene>
<evidence type="ECO:0000313" key="6">
    <source>
        <dbReference type="Proteomes" id="UP001150941"/>
    </source>
</evidence>
<dbReference type="GO" id="GO:0006696">
    <property type="term" value="P:ergosterol biosynthetic process"/>
    <property type="evidence" value="ECO:0007669"/>
    <property type="project" value="TreeGrafter"/>
</dbReference>
<evidence type="ECO:0000313" key="5">
    <source>
        <dbReference type="EMBL" id="KAJ5226382.1"/>
    </source>
</evidence>
<dbReference type="Proteomes" id="UP001150941">
    <property type="component" value="Unassembled WGS sequence"/>
</dbReference>
<comment type="similarity">
    <text evidence="1">Belongs to the thiolase-like superfamily. HMG-CoA synthase family.</text>
</comment>
<dbReference type="InterPro" id="IPR016039">
    <property type="entry name" value="Thiolase-like"/>
</dbReference>
<dbReference type="Pfam" id="PF01154">
    <property type="entry name" value="HMG_CoA_synt_N"/>
    <property type="match status" value="1"/>
</dbReference>
<dbReference type="SUPFAM" id="SSF53901">
    <property type="entry name" value="Thiolase-like"/>
    <property type="match status" value="1"/>
</dbReference>